<proteinExistence type="predicted"/>
<dbReference type="InterPro" id="IPR002656">
    <property type="entry name" value="Acyl_transf_3_dom"/>
</dbReference>
<gene>
    <name evidence="3" type="ORF">MG292_11215</name>
</gene>
<reference evidence="3 4" key="2">
    <citation type="submission" date="2023-06" db="EMBL/GenBank/DDBJ databases">
        <title>Complete Genome Sequence of Flavobacterium keumense K3R-10.</title>
        <authorList>
            <person name="Jeong H."/>
            <person name="Jhang S.Y."/>
            <person name="Kim J.N."/>
        </authorList>
    </citation>
    <scope>NUCLEOTIDE SEQUENCE [LARGE SCALE GENOMIC DNA]</scope>
    <source>
        <strain evidence="3 4">K3R-10</strain>
    </source>
</reference>
<dbReference type="PANTHER" id="PTHR23028:SF53">
    <property type="entry name" value="ACYL_TRANSF_3 DOMAIN-CONTAINING PROTEIN"/>
    <property type="match status" value="1"/>
</dbReference>
<keyword evidence="1" id="KW-1133">Transmembrane helix</keyword>
<accession>A0ABY8N5V7</accession>
<dbReference type="EMBL" id="CP092332">
    <property type="protein sequence ID" value="WGK94634.1"/>
    <property type="molecule type" value="Genomic_DNA"/>
</dbReference>
<dbReference type="InterPro" id="IPR050879">
    <property type="entry name" value="Acyltransferase_3"/>
</dbReference>
<dbReference type="PANTHER" id="PTHR23028">
    <property type="entry name" value="ACETYLTRANSFERASE"/>
    <property type="match status" value="1"/>
</dbReference>
<keyword evidence="3" id="KW-0012">Acyltransferase</keyword>
<sequence>MNKNIHQKLYGLDHLRAFAILYVFLFHYFILSEGQPQWLPDIAKFGWTGVDLFFVLSGFLISSQLFFQIKQGQNISLKQFFLKRFFRIIPVYLVSLGLYFGFPFFREKESLPPLWKFLTFTQNLGLNLKDFGTFSHAWSLCVEEHFYLILPLILILFQLIKCFKESYWLLIALFLFGFGIRIYSFNQLYLPKIIDDNSWLYWYKFIYYPTYNRLDGLLVGVLIAGIYWFKPLIWSKISKFGNLFILLGLIVLTGAYFLCYDQMTFYASVFGFPLVAIGYGFIVVGAVCPTSFLYKWNSKLTTFIATLSFAIYLTHKGVIHMTHELLNHFGIDSTIMLLLSLVICMSFAYLLHLVIEKPFMKLRNLIIEPNKKSVK</sequence>
<keyword evidence="4" id="KW-1185">Reference proteome</keyword>
<protein>
    <submittedName>
        <fullName evidence="3">Acyltransferase</fullName>
    </submittedName>
</protein>
<feature type="transmembrane region" description="Helical" evidence="1">
    <location>
        <begin position="88"/>
        <end position="105"/>
    </location>
</feature>
<dbReference type="RefSeq" id="WP_264532637.1">
    <property type="nucleotide sequence ID" value="NZ_CP092332.1"/>
</dbReference>
<organism evidence="3 4">
    <name type="scientific">Flavobacterium keumense</name>
    <dbReference type="NCBI Taxonomy" id="1306518"/>
    <lineage>
        <taxon>Bacteria</taxon>
        <taxon>Pseudomonadati</taxon>
        <taxon>Bacteroidota</taxon>
        <taxon>Flavobacteriia</taxon>
        <taxon>Flavobacteriales</taxon>
        <taxon>Flavobacteriaceae</taxon>
        <taxon>Flavobacterium</taxon>
    </lineage>
</organism>
<dbReference type="Pfam" id="PF01757">
    <property type="entry name" value="Acyl_transf_3"/>
    <property type="match status" value="1"/>
</dbReference>
<feature type="transmembrane region" description="Helical" evidence="1">
    <location>
        <begin position="335"/>
        <end position="355"/>
    </location>
</feature>
<feature type="transmembrane region" description="Helical" evidence="1">
    <location>
        <begin position="264"/>
        <end position="288"/>
    </location>
</feature>
<keyword evidence="1" id="KW-0472">Membrane</keyword>
<reference evidence="3 4" key="1">
    <citation type="submission" date="2022-02" db="EMBL/GenBank/DDBJ databases">
        <authorList>
            <person name="Cha I.-T."/>
            <person name="Lee K.-E."/>
            <person name="Park S.-J."/>
        </authorList>
    </citation>
    <scope>NUCLEOTIDE SEQUENCE [LARGE SCALE GENOMIC DNA]</scope>
    <source>
        <strain evidence="3 4">K3R-10</strain>
    </source>
</reference>
<feature type="transmembrane region" description="Helical" evidence="1">
    <location>
        <begin position="205"/>
        <end position="228"/>
    </location>
</feature>
<keyword evidence="1" id="KW-0812">Transmembrane</keyword>
<name>A0ABY8N5V7_9FLAO</name>
<dbReference type="GO" id="GO:0016746">
    <property type="term" value="F:acyltransferase activity"/>
    <property type="evidence" value="ECO:0007669"/>
    <property type="project" value="UniProtKB-KW"/>
</dbReference>
<feature type="domain" description="Acyltransferase 3" evidence="2">
    <location>
        <begin position="10"/>
        <end position="351"/>
    </location>
</feature>
<feature type="transmembrane region" description="Helical" evidence="1">
    <location>
        <begin position="240"/>
        <end position="258"/>
    </location>
</feature>
<evidence type="ECO:0000256" key="1">
    <source>
        <dbReference type="SAM" id="Phobius"/>
    </source>
</evidence>
<feature type="transmembrane region" description="Helical" evidence="1">
    <location>
        <begin position="167"/>
        <end position="185"/>
    </location>
</feature>
<keyword evidence="3" id="KW-0808">Transferase</keyword>
<feature type="transmembrane region" description="Helical" evidence="1">
    <location>
        <begin position="300"/>
        <end position="315"/>
    </location>
</feature>
<evidence type="ECO:0000313" key="3">
    <source>
        <dbReference type="EMBL" id="WGK94634.1"/>
    </source>
</evidence>
<feature type="transmembrane region" description="Helical" evidence="1">
    <location>
        <begin position="137"/>
        <end position="160"/>
    </location>
</feature>
<feature type="transmembrane region" description="Helical" evidence="1">
    <location>
        <begin position="45"/>
        <end position="67"/>
    </location>
</feature>
<evidence type="ECO:0000313" key="4">
    <source>
        <dbReference type="Proteomes" id="UP001232117"/>
    </source>
</evidence>
<feature type="transmembrane region" description="Helical" evidence="1">
    <location>
        <begin position="12"/>
        <end position="30"/>
    </location>
</feature>
<dbReference type="Proteomes" id="UP001232117">
    <property type="component" value="Chromosome"/>
</dbReference>
<evidence type="ECO:0000259" key="2">
    <source>
        <dbReference type="Pfam" id="PF01757"/>
    </source>
</evidence>